<reference evidence="4" key="1">
    <citation type="submission" date="2020-04" db="EMBL/GenBank/DDBJ databases">
        <authorList>
            <person name="Chiriac C."/>
            <person name="Salcher M."/>
            <person name="Ghai R."/>
            <person name="Kavagutti S V."/>
        </authorList>
    </citation>
    <scope>NUCLEOTIDE SEQUENCE</scope>
</reference>
<gene>
    <name evidence="3" type="ORF">UFOVP429_26</name>
    <name evidence="4" type="ORF">UFOVP696_141</name>
</gene>
<dbReference type="EMBL" id="LR796484">
    <property type="protein sequence ID" value="CAB4147408.1"/>
    <property type="molecule type" value="Genomic_DNA"/>
</dbReference>
<evidence type="ECO:0000313" key="3">
    <source>
        <dbReference type="EMBL" id="CAB4147408.1"/>
    </source>
</evidence>
<evidence type="ECO:0000313" key="4">
    <source>
        <dbReference type="EMBL" id="CAB4158273.1"/>
    </source>
</evidence>
<accession>A0A6J5NH70</accession>
<sequence>MADNFRPTKKQLATARSRFDEVSEALAATNDFSSIIPRDVKESGVRMETAPTSNPERPRAKTLGYNPNTNTLYIVFRDNTWWEYRNVPVSMWVGIQNSSSTGKYLAKSGLNQWGDMGPADLSTMSEEAKTRMADNAAKADRIQLPTLDDTLFKPRG</sequence>
<protein>
    <submittedName>
        <fullName evidence="4">KTSC domain containing protein</fullName>
    </submittedName>
</protein>
<feature type="region of interest" description="Disordered" evidence="1">
    <location>
        <begin position="43"/>
        <end position="64"/>
    </location>
</feature>
<evidence type="ECO:0000256" key="1">
    <source>
        <dbReference type="SAM" id="MobiDB-lite"/>
    </source>
</evidence>
<feature type="domain" description="KTSC" evidence="2">
    <location>
        <begin position="61"/>
        <end position="107"/>
    </location>
</feature>
<dbReference type="InterPro" id="IPR025309">
    <property type="entry name" value="KTSC_dom"/>
</dbReference>
<organism evidence="4">
    <name type="scientific">uncultured Caudovirales phage</name>
    <dbReference type="NCBI Taxonomy" id="2100421"/>
    <lineage>
        <taxon>Viruses</taxon>
        <taxon>Duplodnaviria</taxon>
        <taxon>Heunggongvirae</taxon>
        <taxon>Uroviricota</taxon>
        <taxon>Caudoviricetes</taxon>
        <taxon>Peduoviridae</taxon>
        <taxon>Maltschvirus</taxon>
        <taxon>Maltschvirus maltsch</taxon>
    </lineage>
</organism>
<dbReference type="Pfam" id="PF13619">
    <property type="entry name" value="KTSC"/>
    <property type="match status" value="1"/>
</dbReference>
<name>A0A6J5NH70_9CAUD</name>
<proteinExistence type="predicted"/>
<evidence type="ECO:0000259" key="2">
    <source>
        <dbReference type="Pfam" id="PF13619"/>
    </source>
</evidence>
<dbReference type="EMBL" id="LR796666">
    <property type="protein sequence ID" value="CAB4158273.1"/>
    <property type="molecule type" value="Genomic_DNA"/>
</dbReference>